<dbReference type="Gene3D" id="3.40.50.2300">
    <property type="match status" value="1"/>
</dbReference>
<dbReference type="InterPro" id="IPR050595">
    <property type="entry name" value="Bact_response_regulator"/>
</dbReference>
<accession>A0A841K371</accession>
<organism evidence="4 5">
    <name type="scientific">Silvibacterium bohemicum</name>
    <dbReference type="NCBI Taxonomy" id="1577686"/>
    <lineage>
        <taxon>Bacteria</taxon>
        <taxon>Pseudomonadati</taxon>
        <taxon>Acidobacteriota</taxon>
        <taxon>Terriglobia</taxon>
        <taxon>Terriglobales</taxon>
        <taxon>Acidobacteriaceae</taxon>
        <taxon>Silvibacterium</taxon>
    </lineage>
</organism>
<proteinExistence type="predicted"/>
<dbReference type="GO" id="GO:0000160">
    <property type="term" value="P:phosphorelay signal transduction system"/>
    <property type="evidence" value="ECO:0007669"/>
    <property type="project" value="InterPro"/>
</dbReference>
<dbReference type="Proteomes" id="UP000538666">
    <property type="component" value="Unassembled WGS sequence"/>
</dbReference>
<dbReference type="OrthoDB" id="9801101at2"/>
<comment type="caution">
    <text evidence="4">The sequence shown here is derived from an EMBL/GenBank/DDBJ whole genome shotgun (WGS) entry which is preliminary data.</text>
</comment>
<dbReference type="PROSITE" id="PS50110">
    <property type="entry name" value="RESPONSE_REGULATORY"/>
    <property type="match status" value="1"/>
</dbReference>
<name>A0A841K371_9BACT</name>
<dbReference type="PANTHER" id="PTHR44591">
    <property type="entry name" value="STRESS RESPONSE REGULATOR PROTEIN 1"/>
    <property type="match status" value="1"/>
</dbReference>
<dbReference type="EMBL" id="JACHEK010000012">
    <property type="protein sequence ID" value="MBB6147017.1"/>
    <property type="molecule type" value="Genomic_DNA"/>
</dbReference>
<reference evidence="4 5" key="1">
    <citation type="submission" date="2020-08" db="EMBL/GenBank/DDBJ databases">
        <title>Genomic Encyclopedia of Type Strains, Phase IV (KMG-IV): sequencing the most valuable type-strain genomes for metagenomic binning, comparative biology and taxonomic classification.</title>
        <authorList>
            <person name="Goeker M."/>
        </authorList>
    </citation>
    <scope>NUCLEOTIDE SEQUENCE [LARGE SCALE GENOMIC DNA]</scope>
    <source>
        <strain evidence="4 5">DSM 103733</strain>
    </source>
</reference>
<sequence length="155" mass="17027">MRPKKTILCVDDNEQALAVRKFLLETRGYRVLTANSAHDGLDIFRNGGIDLVVSDLLMPQMDGNEMVRRMKDISPEVPMMLVSGTVKAFERANRADAFLPKGACSPVEMLERIRVMIARKRGPKKAVVVRPGMLPVPSHGQDAIFAGSIQPALAS</sequence>
<dbReference type="InterPro" id="IPR001789">
    <property type="entry name" value="Sig_transdc_resp-reg_receiver"/>
</dbReference>
<dbReference type="PANTHER" id="PTHR44591:SF3">
    <property type="entry name" value="RESPONSE REGULATORY DOMAIN-CONTAINING PROTEIN"/>
    <property type="match status" value="1"/>
</dbReference>
<gene>
    <name evidence="4" type="ORF">HNQ77_005002</name>
</gene>
<keyword evidence="5" id="KW-1185">Reference proteome</keyword>
<feature type="modified residue" description="4-aspartylphosphate" evidence="2">
    <location>
        <position position="55"/>
    </location>
</feature>
<evidence type="ECO:0000313" key="4">
    <source>
        <dbReference type="EMBL" id="MBB6147017.1"/>
    </source>
</evidence>
<keyword evidence="1 2" id="KW-0597">Phosphoprotein</keyword>
<dbReference type="AlphaFoldDB" id="A0A841K371"/>
<evidence type="ECO:0000256" key="1">
    <source>
        <dbReference type="ARBA" id="ARBA00022553"/>
    </source>
</evidence>
<dbReference type="InterPro" id="IPR011006">
    <property type="entry name" value="CheY-like_superfamily"/>
</dbReference>
<evidence type="ECO:0000313" key="5">
    <source>
        <dbReference type="Proteomes" id="UP000538666"/>
    </source>
</evidence>
<protein>
    <submittedName>
        <fullName evidence="4">CheY-like chemotaxis protein</fullName>
    </submittedName>
</protein>
<dbReference type="SUPFAM" id="SSF52172">
    <property type="entry name" value="CheY-like"/>
    <property type="match status" value="1"/>
</dbReference>
<dbReference type="Pfam" id="PF00072">
    <property type="entry name" value="Response_reg"/>
    <property type="match status" value="1"/>
</dbReference>
<dbReference type="RefSeq" id="WP_050060025.1">
    <property type="nucleotide sequence ID" value="NZ_JACHEK010000012.1"/>
</dbReference>
<feature type="domain" description="Response regulatory" evidence="3">
    <location>
        <begin position="6"/>
        <end position="116"/>
    </location>
</feature>
<dbReference type="SMART" id="SM00448">
    <property type="entry name" value="REC"/>
    <property type="match status" value="1"/>
</dbReference>
<evidence type="ECO:0000256" key="2">
    <source>
        <dbReference type="PROSITE-ProRule" id="PRU00169"/>
    </source>
</evidence>
<evidence type="ECO:0000259" key="3">
    <source>
        <dbReference type="PROSITE" id="PS50110"/>
    </source>
</evidence>